<keyword evidence="10" id="KW-1185">Reference proteome</keyword>
<evidence type="ECO:0008006" key="11">
    <source>
        <dbReference type="Google" id="ProtNLM"/>
    </source>
</evidence>
<protein>
    <recommendedName>
        <fullName evidence="11">Zf-UBP-domain-containing protein</fullName>
    </recommendedName>
</protein>
<feature type="compositionally biased region" description="Basic residues" evidence="6">
    <location>
        <begin position="453"/>
        <end position="462"/>
    </location>
</feature>
<name>A0AA40EPM1_9PEZI</name>
<keyword evidence="1" id="KW-0479">Metal-binding</keyword>
<dbReference type="GO" id="GO:0008270">
    <property type="term" value="F:zinc ion binding"/>
    <property type="evidence" value="ECO:0007669"/>
    <property type="project" value="UniProtKB-KW"/>
</dbReference>
<dbReference type="SMART" id="SM00184">
    <property type="entry name" value="RING"/>
    <property type="match status" value="1"/>
</dbReference>
<dbReference type="Pfam" id="PF02148">
    <property type="entry name" value="zf-UBP"/>
    <property type="match status" value="1"/>
</dbReference>
<evidence type="ECO:0000313" key="9">
    <source>
        <dbReference type="EMBL" id="KAK0743152.1"/>
    </source>
</evidence>
<organism evidence="9 10">
    <name type="scientific">Schizothecium vesticola</name>
    <dbReference type="NCBI Taxonomy" id="314040"/>
    <lineage>
        <taxon>Eukaryota</taxon>
        <taxon>Fungi</taxon>
        <taxon>Dikarya</taxon>
        <taxon>Ascomycota</taxon>
        <taxon>Pezizomycotina</taxon>
        <taxon>Sordariomycetes</taxon>
        <taxon>Sordariomycetidae</taxon>
        <taxon>Sordariales</taxon>
        <taxon>Schizotheciaceae</taxon>
        <taxon>Schizothecium</taxon>
    </lineage>
</organism>
<keyword evidence="2 4" id="KW-0863">Zinc-finger</keyword>
<dbReference type="PANTHER" id="PTHR24007:SF7">
    <property type="entry name" value="BRCA1-ASSOCIATED PROTEIN"/>
    <property type="match status" value="1"/>
</dbReference>
<dbReference type="GO" id="GO:0061630">
    <property type="term" value="F:ubiquitin protein ligase activity"/>
    <property type="evidence" value="ECO:0007669"/>
    <property type="project" value="TreeGrafter"/>
</dbReference>
<evidence type="ECO:0000256" key="6">
    <source>
        <dbReference type="SAM" id="MobiDB-lite"/>
    </source>
</evidence>
<dbReference type="PROSITE" id="PS50089">
    <property type="entry name" value="ZF_RING_2"/>
    <property type="match status" value="1"/>
</dbReference>
<dbReference type="PANTHER" id="PTHR24007">
    <property type="entry name" value="BRCA1-ASSOCIATED PROTEIN"/>
    <property type="match status" value="1"/>
</dbReference>
<dbReference type="SUPFAM" id="SSF57850">
    <property type="entry name" value="RING/U-box"/>
    <property type="match status" value="1"/>
</dbReference>
<accession>A0AA40EPM1</accession>
<dbReference type="InterPro" id="IPR001607">
    <property type="entry name" value="Znf_UBP"/>
</dbReference>
<feature type="region of interest" description="Disordered" evidence="6">
    <location>
        <begin position="430"/>
        <end position="462"/>
    </location>
</feature>
<dbReference type="Pfam" id="PF07576">
    <property type="entry name" value="BRAP2"/>
    <property type="match status" value="1"/>
</dbReference>
<evidence type="ECO:0000256" key="4">
    <source>
        <dbReference type="PROSITE-ProRule" id="PRU00502"/>
    </source>
</evidence>
<comment type="caution">
    <text evidence="9">The sequence shown here is derived from an EMBL/GenBank/DDBJ whole genome shotgun (WGS) entry which is preliminary data.</text>
</comment>
<gene>
    <name evidence="9" type="ORF">B0T18DRAFT_414573</name>
</gene>
<dbReference type="AlphaFoldDB" id="A0AA40EPM1"/>
<feature type="region of interest" description="Disordered" evidence="6">
    <location>
        <begin position="238"/>
        <end position="267"/>
    </location>
</feature>
<dbReference type="GO" id="GO:0005737">
    <property type="term" value="C:cytoplasm"/>
    <property type="evidence" value="ECO:0007669"/>
    <property type="project" value="TreeGrafter"/>
</dbReference>
<feature type="compositionally biased region" description="Low complexity" evidence="6">
    <location>
        <begin position="70"/>
        <end position="92"/>
    </location>
</feature>
<dbReference type="CDD" id="cd16457">
    <property type="entry name" value="RING-H2_BRAP2"/>
    <property type="match status" value="1"/>
</dbReference>
<evidence type="ECO:0000256" key="3">
    <source>
        <dbReference type="ARBA" id="ARBA00022833"/>
    </source>
</evidence>
<dbReference type="Pfam" id="PF13639">
    <property type="entry name" value="zf-RING_2"/>
    <property type="match status" value="1"/>
</dbReference>
<dbReference type="Gene3D" id="3.30.40.10">
    <property type="entry name" value="Zinc/RING finger domain, C3HC4 (zinc finger)"/>
    <property type="match status" value="2"/>
</dbReference>
<feature type="compositionally biased region" description="Low complexity" evidence="6">
    <location>
        <begin position="242"/>
        <end position="255"/>
    </location>
</feature>
<dbReference type="InterPro" id="IPR011422">
    <property type="entry name" value="BRAP2/ETP1_RRM"/>
</dbReference>
<dbReference type="InterPro" id="IPR047243">
    <property type="entry name" value="RING-H2_BRAP2"/>
</dbReference>
<feature type="coiled-coil region" evidence="5">
    <location>
        <begin position="371"/>
        <end position="419"/>
    </location>
</feature>
<sequence>MGDVSHYRMVMTSRWSRYMVLMKFRDSGHASDWQKEFNGKLFNQMESETCHVAFIKSITFETPKQQEGTGAASKSSPDAGGGSSSAVASSAKPFPPPTPSLVELPTCPVCLERMDDDKTGLMTITCQHVFHCNCLQTWKGSGCPVCRATNYDLDDPHSQPFGSGVSNLCSVCDSADDLWICLVCGNAGCGRYKGGHAKEHFKKTGHNFSLELETQYIWDYADDAWVHRLLRSKGDSKVVDFSSSAPGRPRAARAGGSAGGNDDQDEDMVPRAKLDHIGLEYTHLMTSQLESQRMYFEEMVNKAADKAAKAAASAEAASASALDAARELAALREEHRVLREETVPGLERDLAREAARAAKSTELARNLSRSLQEEKKMVEGMMARIEHLNKEARAVGQTIAELRAENEELKESNRDLTMFISGQEKLRELESEGKVDAEELEGGTMVLPEERKRGKGKGKARK</sequence>
<evidence type="ECO:0000256" key="1">
    <source>
        <dbReference type="ARBA" id="ARBA00022723"/>
    </source>
</evidence>
<evidence type="ECO:0000259" key="7">
    <source>
        <dbReference type="PROSITE" id="PS50089"/>
    </source>
</evidence>
<evidence type="ECO:0000256" key="5">
    <source>
        <dbReference type="SAM" id="Coils"/>
    </source>
</evidence>
<evidence type="ECO:0000256" key="2">
    <source>
        <dbReference type="ARBA" id="ARBA00022771"/>
    </source>
</evidence>
<feature type="coiled-coil region" evidence="5">
    <location>
        <begin position="314"/>
        <end position="341"/>
    </location>
</feature>
<evidence type="ECO:0000259" key="8">
    <source>
        <dbReference type="PROSITE" id="PS50271"/>
    </source>
</evidence>
<keyword evidence="3" id="KW-0862">Zinc</keyword>
<keyword evidence="5" id="KW-0175">Coiled coil</keyword>
<dbReference type="Proteomes" id="UP001172155">
    <property type="component" value="Unassembled WGS sequence"/>
</dbReference>
<proteinExistence type="predicted"/>
<dbReference type="SMART" id="SM00290">
    <property type="entry name" value="ZnF_UBP"/>
    <property type="match status" value="1"/>
</dbReference>
<feature type="region of interest" description="Disordered" evidence="6">
    <location>
        <begin position="64"/>
        <end position="99"/>
    </location>
</feature>
<feature type="domain" description="RING-type" evidence="7">
    <location>
        <begin position="107"/>
        <end position="147"/>
    </location>
</feature>
<dbReference type="GO" id="GO:0016567">
    <property type="term" value="P:protein ubiquitination"/>
    <property type="evidence" value="ECO:0007669"/>
    <property type="project" value="TreeGrafter"/>
</dbReference>
<dbReference type="GO" id="GO:0007265">
    <property type="term" value="P:Ras protein signal transduction"/>
    <property type="evidence" value="ECO:0007669"/>
    <property type="project" value="TreeGrafter"/>
</dbReference>
<dbReference type="EMBL" id="JAUKUD010000005">
    <property type="protein sequence ID" value="KAK0743152.1"/>
    <property type="molecule type" value="Genomic_DNA"/>
</dbReference>
<dbReference type="PROSITE" id="PS50271">
    <property type="entry name" value="ZF_UBP"/>
    <property type="match status" value="1"/>
</dbReference>
<reference evidence="9" key="1">
    <citation type="submission" date="2023-06" db="EMBL/GenBank/DDBJ databases">
        <title>Genome-scale phylogeny and comparative genomics of the fungal order Sordariales.</title>
        <authorList>
            <consortium name="Lawrence Berkeley National Laboratory"/>
            <person name="Hensen N."/>
            <person name="Bonometti L."/>
            <person name="Westerberg I."/>
            <person name="Brannstrom I.O."/>
            <person name="Guillou S."/>
            <person name="Cros-Aarteil S."/>
            <person name="Calhoun S."/>
            <person name="Haridas S."/>
            <person name="Kuo A."/>
            <person name="Mondo S."/>
            <person name="Pangilinan J."/>
            <person name="Riley R."/>
            <person name="LaButti K."/>
            <person name="Andreopoulos B."/>
            <person name="Lipzen A."/>
            <person name="Chen C."/>
            <person name="Yanf M."/>
            <person name="Daum C."/>
            <person name="Ng V."/>
            <person name="Clum A."/>
            <person name="Steindorff A."/>
            <person name="Ohm R."/>
            <person name="Martin F."/>
            <person name="Silar P."/>
            <person name="Natvig D."/>
            <person name="Lalanne C."/>
            <person name="Gautier V."/>
            <person name="Ament-velasquez S.L."/>
            <person name="Kruys A."/>
            <person name="Hutchinson M.I."/>
            <person name="Powell A.J."/>
            <person name="Barry K."/>
            <person name="Miller A.N."/>
            <person name="Grigoriev I.V."/>
            <person name="Debuchy R."/>
            <person name="Gladieux P."/>
            <person name="Thoren M.H."/>
            <person name="Johannesson H."/>
        </authorList>
    </citation>
    <scope>NUCLEOTIDE SEQUENCE</scope>
    <source>
        <strain evidence="9">SMH3187-1</strain>
    </source>
</reference>
<feature type="domain" description="UBP-type" evidence="8">
    <location>
        <begin position="141"/>
        <end position="245"/>
    </location>
</feature>
<dbReference type="InterPro" id="IPR013083">
    <property type="entry name" value="Znf_RING/FYVE/PHD"/>
</dbReference>
<evidence type="ECO:0000313" key="10">
    <source>
        <dbReference type="Proteomes" id="UP001172155"/>
    </source>
</evidence>
<dbReference type="InterPro" id="IPR001841">
    <property type="entry name" value="Znf_RING"/>
</dbReference>